<dbReference type="Gene3D" id="2.160.20.110">
    <property type="match status" value="1"/>
</dbReference>
<evidence type="ECO:0000313" key="4">
    <source>
        <dbReference type="Proteomes" id="UP000217083"/>
    </source>
</evidence>
<evidence type="ECO:0000256" key="1">
    <source>
        <dbReference type="SAM" id="SignalP"/>
    </source>
</evidence>
<comment type="caution">
    <text evidence="3">The sequence shown here is derived from an EMBL/GenBank/DDBJ whole genome shotgun (WGS) entry which is preliminary data.</text>
</comment>
<dbReference type="InterPro" id="IPR011493">
    <property type="entry name" value="GLUG"/>
</dbReference>
<reference evidence="3 4" key="2">
    <citation type="submission" date="2017-09" db="EMBL/GenBank/DDBJ databases">
        <title>Bacillus patelloidae sp. nov., isolated from the intestinal tract of a marine limpet.</title>
        <authorList>
            <person name="Liu R."/>
            <person name="Dong C."/>
            <person name="Shao Z."/>
        </authorList>
    </citation>
    <scope>NUCLEOTIDE SEQUENCE [LARGE SCALE GENOMIC DNA]</scope>
    <source>
        <strain evidence="3 4">SA5d-4</strain>
    </source>
</reference>
<keyword evidence="1" id="KW-0732">Signal</keyword>
<keyword evidence="4" id="KW-1185">Reference proteome</keyword>
<dbReference type="Proteomes" id="UP000217083">
    <property type="component" value="Unassembled WGS sequence"/>
</dbReference>
<dbReference type="RefSeq" id="WP_332893286.1">
    <property type="nucleotide sequence ID" value="NZ_NPIA01000005.1"/>
</dbReference>
<feature type="domain" description="GLUG" evidence="2">
    <location>
        <begin position="192"/>
        <end position="217"/>
    </location>
</feature>
<dbReference type="EMBL" id="NPIA01000005">
    <property type="protein sequence ID" value="OZM56801.1"/>
    <property type="molecule type" value="Genomic_DNA"/>
</dbReference>
<feature type="non-terminal residue" evidence="3">
    <location>
        <position position="359"/>
    </location>
</feature>
<proteinExistence type="predicted"/>
<sequence length="359" mass="38990">MKYYVKQQLRKSINILLAVLLVIPLFATVAPQQASAISPFAGGSGTEQDPYLIETAGQLNEVRNYLDKHFKQIKDIDLSSYNNWLPIGNDSNRFIGSFDGAGYIISNLTINQGNNAALFAYTGSSAELKNVGIENVNSQGSNYVGSLVAHNYGIIANSYSTGVVKGVNDTGGLVTYNHGTITNAYHSGEVTGTNTVGGLVGHNLGTITNTYSTGKVVGTNSVGGLVGINSSWDWPSQNIPDPSDYATITNSYTTGEVTGVNSDSFCYDNFFGTITNSSVKTKAEMKQKETFENWDFGTIWYIEEGISYPTFLWLIDDTSPELNMEITGTKGNNDWYTTEATFKLTATDNLSGVKEIQYR</sequence>
<protein>
    <recommendedName>
        <fullName evidence="2">GLUG domain-containing protein</fullName>
    </recommendedName>
</protein>
<feature type="signal peptide" evidence="1">
    <location>
        <begin position="1"/>
        <end position="27"/>
    </location>
</feature>
<organism evidence="3 4">
    <name type="scientific">Lottiidibacillus patelloidae</name>
    <dbReference type="NCBI Taxonomy" id="2670334"/>
    <lineage>
        <taxon>Bacteria</taxon>
        <taxon>Bacillati</taxon>
        <taxon>Bacillota</taxon>
        <taxon>Bacilli</taxon>
        <taxon>Bacillales</taxon>
        <taxon>Bacillaceae</taxon>
        <taxon>Lottiidibacillus</taxon>
    </lineage>
</organism>
<dbReference type="Pfam" id="PF07581">
    <property type="entry name" value="Glug"/>
    <property type="match status" value="1"/>
</dbReference>
<name>A0A263BSU3_9BACI</name>
<feature type="chain" id="PRO_5039223699" description="GLUG domain-containing protein" evidence="1">
    <location>
        <begin position="28"/>
        <end position="359"/>
    </location>
</feature>
<reference evidence="4" key="1">
    <citation type="submission" date="2017-08" db="EMBL/GenBank/DDBJ databases">
        <authorList>
            <person name="Huang Z."/>
        </authorList>
    </citation>
    <scope>NUCLEOTIDE SEQUENCE [LARGE SCALE GENOMIC DNA]</scope>
    <source>
        <strain evidence="4">SA5d-4</strain>
    </source>
</reference>
<evidence type="ECO:0000259" key="2">
    <source>
        <dbReference type="Pfam" id="PF07581"/>
    </source>
</evidence>
<evidence type="ECO:0000313" key="3">
    <source>
        <dbReference type="EMBL" id="OZM56801.1"/>
    </source>
</evidence>
<dbReference type="AlphaFoldDB" id="A0A263BSU3"/>
<gene>
    <name evidence="3" type="ORF">CIB95_11325</name>
</gene>
<accession>A0A263BSU3</accession>